<dbReference type="PANTHER" id="PTHR42200">
    <property type="entry name" value="ARCHAEAL FLAGELLA-RELATED PROTEIN F-RELATED"/>
    <property type="match status" value="1"/>
</dbReference>
<keyword evidence="2" id="KW-1185">Reference proteome</keyword>
<proteinExistence type="predicted"/>
<evidence type="ECO:0000313" key="1">
    <source>
        <dbReference type="EMBL" id="SFR45065.1"/>
    </source>
</evidence>
<keyword evidence="1" id="KW-0969">Cilium</keyword>
<dbReference type="InterPro" id="IPR002774">
    <property type="entry name" value="Flagellin_arc-type"/>
</dbReference>
<dbReference type="Pfam" id="PF01917">
    <property type="entry name" value="Flagellin_arch-type"/>
    <property type="match status" value="1"/>
</dbReference>
<organism evidence="1 2">
    <name type="scientific">Halogeometricum rufum</name>
    <dbReference type="NCBI Taxonomy" id="553469"/>
    <lineage>
        <taxon>Archaea</taxon>
        <taxon>Methanobacteriati</taxon>
        <taxon>Methanobacteriota</taxon>
        <taxon>Stenosarchaea group</taxon>
        <taxon>Halobacteria</taxon>
        <taxon>Halobacteriales</taxon>
        <taxon>Haloferacaceae</taxon>
        <taxon>Halogeometricum</taxon>
    </lineage>
</organism>
<keyword evidence="1" id="KW-0282">Flagellum</keyword>
<name>A0A1I6GS53_9EURY</name>
<dbReference type="RefSeq" id="WP_089806203.1">
    <property type="nucleotide sequence ID" value="NZ_FOYT01000001.1"/>
</dbReference>
<dbReference type="GO" id="GO:0005198">
    <property type="term" value="F:structural molecule activity"/>
    <property type="evidence" value="ECO:0007669"/>
    <property type="project" value="InterPro"/>
</dbReference>
<dbReference type="AlphaFoldDB" id="A0A1I6GS53"/>
<evidence type="ECO:0000313" key="2">
    <source>
        <dbReference type="Proteomes" id="UP000198531"/>
    </source>
</evidence>
<dbReference type="STRING" id="553469.SAMN04487947_1587"/>
<dbReference type="Proteomes" id="UP000198531">
    <property type="component" value="Unassembled WGS sequence"/>
</dbReference>
<accession>A0A1I6GS53</accession>
<dbReference type="EMBL" id="FOYT01000001">
    <property type="protein sequence ID" value="SFR45065.1"/>
    <property type="molecule type" value="Genomic_DNA"/>
</dbReference>
<sequence>MGFGVSGSTAIIFLGVLIATGTLYTAAAGTAETLEDAHDSDEERLLDRRNTAITVGSVTFNNSTPNYPTDVNVTNTGTTTLSVNDTSMLVDNEYKDLSSAPSVTVDGTSGTDVWAPGETLRVELNLDDSPSRVKIVTENGISAVNATPNEVNV</sequence>
<gene>
    <name evidence="1" type="ORF">SAMN04487947_1587</name>
</gene>
<keyword evidence="1" id="KW-0966">Cell projection</keyword>
<reference evidence="2" key="1">
    <citation type="submission" date="2016-10" db="EMBL/GenBank/DDBJ databases">
        <authorList>
            <person name="Varghese N."/>
            <person name="Submissions S."/>
        </authorList>
    </citation>
    <scope>NUCLEOTIDE SEQUENCE [LARGE SCALE GENOMIC DNA]</scope>
    <source>
        <strain evidence="2">CGMCC 1.7736</strain>
    </source>
</reference>
<protein>
    <submittedName>
        <fullName evidence="1">Flagellar protein FlaF</fullName>
    </submittedName>
</protein>
<dbReference type="GO" id="GO:0097588">
    <property type="term" value="P:archaeal or bacterial-type flagellum-dependent cell motility"/>
    <property type="evidence" value="ECO:0007669"/>
    <property type="project" value="InterPro"/>
</dbReference>
<dbReference type="OrthoDB" id="62189at2157"/>
<dbReference type="PANTHER" id="PTHR42200:SF2">
    <property type="entry name" value="ARCHAEAL FLAGELLA-RELATED PROTEIN F"/>
    <property type="match status" value="1"/>
</dbReference>